<keyword evidence="1" id="KW-0472">Membrane</keyword>
<keyword evidence="1" id="KW-1133">Transmembrane helix</keyword>
<feature type="transmembrane region" description="Helical" evidence="1">
    <location>
        <begin position="81"/>
        <end position="104"/>
    </location>
</feature>
<keyword evidence="4" id="KW-1185">Reference proteome</keyword>
<dbReference type="AlphaFoldDB" id="A0A7D4Q861"/>
<dbReference type="Pfam" id="PF00892">
    <property type="entry name" value="EamA"/>
    <property type="match status" value="2"/>
</dbReference>
<feature type="domain" description="EamA" evidence="2">
    <location>
        <begin position="160"/>
        <end position="290"/>
    </location>
</feature>
<feature type="transmembrane region" description="Helical" evidence="1">
    <location>
        <begin position="247"/>
        <end position="267"/>
    </location>
</feature>
<keyword evidence="1" id="KW-0812">Transmembrane</keyword>
<organism evidence="3 4">
    <name type="scientific">Mucilaginibacter mali</name>
    <dbReference type="NCBI Taxonomy" id="2740462"/>
    <lineage>
        <taxon>Bacteria</taxon>
        <taxon>Pseudomonadati</taxon>
        <taxon>Bacteroidota</taxon>
        <taxon>Sphingobacteriia</taxon>
        <taxon>Sphingobacteriales</taxon>
        <taxon>Sphingobacteriaceae</taxon>
        <taxon>Mucilaginibacter</taxon>
    </lineage>
</organism>
<dbReference type="RefSeq" id="WP_173413345.1">
    <property type="nucleotide sequence ID" value="NZ_CP054139.1"/>
</dbReference>
<dbReference type="InterPro" id="IPR037185">
    <property type="entry name" value="EmrE-like"/>
</dbReference>
<name>A0A7D4Q861_9SPHI</name>
<dbReference type="Proteomes" id="UP000505355">
    <property type="component" value="Chromosome"/>
</dbReference>
<feature type="transmembrane region" description="Helical" evidence="1">
    <location>
        <begin position="217"/>
        <end position="240"/>
    </location>
</feature>
<dbReference type="GO" id="GO:0016020">
    <property type="term" value="C:membrane"/>
    <property type="evidence" value="ECO:0007669"/>
    <property type="project" value="InterPro"/>
</dbReference>
<evidence type="ECO:0000313" key="4">
    <source>
        <dbReference type="Proteomes" id="UP000505355"/>
    </source>
</evidence>
<reference evidence="3 4" key="1">
    <citation type="submission" date="2020-05" db="EMBL/GenBank/DDBJ databases">
        <title>Mucilaginibacter mali sp. nov.</title>
        <authorList>
            <person name="Kim H.S."/>
            <person name="Lee K.C."/>
            <person name="Suh M.K."/>
            <person name="Kim J.-S."/>
            <person name="Han K.-I."/>
            <person name="Eom M.K."/>
            <person name="Shin Y.K."/>
            <person name="Lee J.-S."/>
        </authorList>
    </citation>
    <scope>NUCLEOTIDE SEQUENCE [LARGE SCALE GENOMIC DNA]</scope>
    <source>
        <strain evidence="3 4">G2-14</strain>
    </source>
</reference>
<feature type="transmembrane region" description="Helical" evidence="1">
    <location>
        <begin position="188"/>
        <end position="205"/>
    </location>
</feature>
<dbReference type="KEGG" id="mmab:HQ865_02350"/>
<protein>
    <submittedName>
        <fullName evidence="3">EamA family transporter</fullName>
    </submittedName>
</protein>
<feature type="transmembrane region" description="Helical" evidence="1">
    <location>
        <begin position="7"/>
        <end position="28"/>
    </location>
</feature>
<gene>
    <name evidence="3" type="ORF">HQ865_02350</name>
</gene>
<feature type="transmembrane region" description="Helical" evidence="1">
    <location>
        <begin position="40"/>
        <end position="58"/>
    </location>
</feature>
<sequence>MAKKRGSLLYLSCAIGAAVIWGFFAFPLRRIAQYPPQEILYFRVFVSFVIVWLINLLFRRQQLRNDYLQIKNANKPERRKLLWLFLASGIFITANWFTFIYVINHISLKAAAFAYMICPIITATGGFLLLKEPVTRLKLVAIGIAVLSVLILSTASLQQALWSVVVALMYAMYLIIQRVLNLFDKLNLLGINLMISMILLLPFYLHDGGPLPSAAEFWVVILIIAVVMTIIPLLLASFALNGIPSSTLGITIYVNPFISFTVAFIWFHEQVSVHQVAGYLLLMLAVVIFNWSIIRGAFVGKAGETVSV</sequence>
<evidence type="ECO:0000313" key="3">
    <source>
        <dbReference type="EMBL" id="QKJ28644.1"/>
    </source>
</evidence>
<feature type="transmembrane region" description="Helical" evidence="1">
    <location>
        <begin position="137"/>
        <end position="154"/>
    </location>
</feature>
<dbReference type="EMBL" id="CP054139">
    <property type="protein sequence ID" value="QKJ28644.1"/>
    <property type="molecule type" value="Genomic_DNA"/>
</dbReference>
<dbReference type="InterPro" id="IPR000620">
    <property type="entry name" value="EamA_dom"/>
</dbReference>
<feature type="domain" description="EamA" evidence="2">
    <location>
        <begin position="11"/>
        <end position="153"/>
    </location>
</feature>
<accession>A0A7D4Q861</accession>
<evidence type="ECO:0000259" key="2">
    <source>
        <dbReference type="Pfam" id="PF00892"/>
    </source>
</evidence>
<dbReference type="PANTHER" id="PTHR22911">
    <property type="entry name" value="ACYL-MALONYL CONDENSING ENZYME-RELATED"/>
    <property type="match status" value="1"/>
</dbReference>
<proteinExistence type="predicted"/>
<evidence type="ECO:0000256" key="1">
    <source>
        <dbReference type="SAM" id="Phobius"/>
    </source>
</evidence>
<feature type="transmembrane region" description="Helical" evidence="1">
    <location>
        <begin position="110"/>
        <end position="130"/>
    </location>
</feature>
<feature type="transmembrane region" description="Helical" evidence="1">
    <location>
        <begin position="273"/>
        <end position="294"/>
    </location>
</feature>
<dbReference type="SUPFAM" id="SSF103481">
    <property type="entry name" value="Multidrug resistance efflux transporter EmrE"/>
    <property type="match status" value="2"/>
</dbReference>
<feature type="transmembrane region" description="Helical" evidence="1">
    <location>
        <begin position="160"/>
        <end position="176"/>
    </location>
</feature>